<name>A0ABD5PF08_9EURY</name>
<keyword evidence="2" id="KW-1185">Reference proteome</keyword>
<accession>A0ABD5PF08</accession>
<gene>
    <name evidence="1" type="ORF">ACFO0N_15210</name>
</gene>
<evidence type="ECO:0000313" key="1">
    <source>
        <dbReference type="EMBL" id="MFC4359294.1"/>
    </source>
</evidence>
<organism evidence="1 2">
    <name type="scientific">Halobium salinum</name>
    <dbReference type="NCBI Taxonomy" id="1364940"/>
    <lineage>
        <taxon>Archaea</taxon>
        <taxon>Methanobacteriati</taxon>
        <taxon>Methanobacteriota</taxon>
        <taxon>Stenosarchaea group</taxon>
        <taxon>Halobacteria</taxon>
        <taxon>Halobacteriales</taxon>
        <taxon>Haloferacaceae</taxon>
        <taxon>Halobium</taxon>
    </lineage>
</organism>
<reference evidence="1 2" key="1">
    <citation type="journal article" date="2019" name="Int. J. Syst. Evol. Microbiol.">
        <title>The Global Catalogue of Microorganisms (GCM) 10K type strain sequencing project: providing services to taxonomists for standard genome sequencing and annotation.</title>
        <authorList>
            <consortium name="The Broad Institute Genomics Platform"/>
            <consortium name="The Broad Institute Genome Sequencing Center for Infectious Disease"/>
            <person name="Wu L."/>
            <person name="Ma J."/>
        </authorList>
    </citation>
    <scope>NUCLEOTIDE SEQUENCE [LARGE SCALE GENOMIC DNA]</scope>
    <source>
        <strain evidence="1 2">CGMCC 1.12553</strain>
    </source>
</reference>
<dbReference type="AlphaFoldDB" id="A0ABD5PF08"/>
<evidence type="ECO:0000313" key="2">
    <source>
        <dbReference type="Proteomes" id="UP001595921"/>
    </source>
</evidence>
<sequence length="75" mass="8545">MTNTVDEIFNKFPAQDSEEDLIELVDSILKGSANQLDSERFQEAYSQLNSVERAIFLAYLSRCLRDQAIEKVLSS</sequence>
<proteinExistence type="predicted"/>
<dbReference type="RefSeq" id="WP_267622809.1">
    <property type="nucleotide sequence ID" value="NZ_JAODIW010000006.1"/>
</dbReference>
<comment type="caution">
    <text evidence="1">The sequence shown here is derived from an EMBL/GenBank/DDBJ whole genome shotgun (WGS) entry which is preliminary data.</text>
</comment>
<dbReference type="Proteomes" id="UP001595921">
    <property type="component" value="Unassembled WGS sequence"/>
</dbReference>
<dbReference type="EMBL" id="JBHSDS010000008">
    <property type="protein sequence ID" value="MFC4359294.1"/>
    <property type="molecule type" value="Genomic_DNA"/>
</dbReference>
<protein>
    <submittedName>
        <fullName evidence="1">Uncharacterized protein</fullName>
    </submittedName>
</protein>